<organism evidence="7 8">
    <name type="scientific">Zobellia amurskyensis</name>
    <dbReference type="NCBI Taxonomy" id="248905"/>
    <lineage>
        <taxon>Bacteria</taxon>
        <taxon>Pseudomonadati</taxon>
        <taxon>Bacteroidota</taxon>
        <taxon>Flavobacteriia</taxon>
        <taxon>Flavobacteriales</taxon>
        <taxon>Flavobacteriaceae</taxon>
        <taxon>Zobellia</taxon>
    </lineage>
</organism>
<keyword evidence="3 6" id="KW-0812">Transmembrane</keyword>
<dbReference type="PANTHER" id="PTHR30250:SF11">
    <property type="entry name" value="O-ANTIGEN TRANSPORTER-RELATED"/>
    <property type="match status" value="1"/>
</dbReference>
<feature type="transmembrane region" description="Helical" evidence="6">
    <location>
        <begin position="115"/>
        <end position="135"/>
    </location>
</feature>
<evidence type="ECO:0000256" key="4">
    <source>
        <dbReference type="ARBA" id="ARBA00022989"/>
    </source>
</evidence>
<feature type="transmembrane region" description="Helical" evidence="6">
    <location>
        <begin position="12"/>
        <end position="32"/>
    </location>
</feature>
<keyword evidence="8" id="KW-1185">Reference proteome</keyword>
<keyword evidence="5 6" id="KW-0472">Membrane</keyword>
<feature type="transmembrane region" description="Helical" evidence="6">
    <location>
        <begin position="339"/>
        <end position="363"/>
    </location>
</feature>
<evidence type="ECO:0000313" key="8">
    <source>
        <dbReference type="Proteomes" id="UP000540519"/>
    </source>
</evidence>
<evidence type="ECO:0000256" key="3">
    <source>
        <dbReference type="ARBA" id="ARBA00022692"/>
    </source>
</evidence>
<dbReference type="RefSeq" id="WP_155599070.1">
    <property type="nucleotide sequence ID" value="NZ_RCNR01000006.1"/>
</dbReference>
<comment type="subcellular location">
    <subcellularLocation>
        <location evidence="1">Cell membrane</location>
        <topology evidence="1">Multi-pass membrane protein</topology>
    </subcellularLocation>
</comment>
<accession>A0A7X3D0Y2</accession>
<reference evidence="7 8" key="1">
    <citation type="journal article" date="2019" name="Mar. Drugs">
        <title>Comparative Genomics and CAZyme Genome Repertoires of Marine Zobellia amurskyensis KMM 3526(T) and Zobellia laminariae KMM 3676(T).</title>
        <authorList>
            <person name="Chernysheva N."/>
            <person name="Bystritskaya E."/>
            <person name="Stenkova A."/>
            <person name="Golovkin I."/>
            <person name="Nedashkovskaya O."/>
            <person name="Isaeva M."/>
        </authorList>
    </citation>
    <scope>NUCLEOTIDE SEQUENCE [LARGE SCALE GENOMIC DNA]</scope>
    <source>
        <strain evidence="7 8">KMM 3526</strain>
    </source>
</reference>
<feature type="transmembrane region" description="Helical" evidence="6">
    <location>
        <begin position="375"/>
        <end position="394"/>
    </location>
</feature>
<feature type="transmembrane region" description="Helical" evidence="6">
    <location>
        <begin position="457"/>
        <end position="474"/>
    </location>
</feature>
<feature type="transmembrane region" description="Helical" evidence="6">
    <location>
        <begin position="79"/>
        <end position="100"/>
    </location>
</feature>
<keyword evidence="4 6" id="KW-1133">Transmembrane helix</keyword>
<dbReference type="OrthoDB" id="9814608at2"/>
<feature type="transmembrane region" description="Helical" evidence="6">
    <location>
        <begin position="266"/>
        <end position="288"/>
    </location>
</feature>
<feature type="transmembrane region" description="Helical" evidence="6">
    <location>
        <begin position="147"/>
        <end position="167"/>
    </location>
</feature>
<dbReference type="PANTHER" id="PTHR30250">
    <property type="entry name" value="PST FAMILY PREDICTED COLANIC ACID TRANSPORTER"/>
    <property type="match status" value="1"/>
</dbReference>
<feature type="transmembrane region" description="Helical" evidence="6">
    <location>
        <begin position="44"/>
        <end position="67"/>
    </location>
</feature>
<feature type="transmembrane region" description="Helical" evidence="6">
    <location>
        <begin position="400"/>
        <end position="422"/>
    </location>
</feature>
<evidence type="ECO:0000256" key="5">
    <source>
        <dbReference type="ARBA" id="ARBA00023136"/>
    </source>
</evidence>
<feature type="transmembrane region" description="Helical" evidence="6">
    <location>
        <begin position="308"/>
        <end position="327"/>
    </location>
</feature>
<dbReference type="Proteomes" id="UP000540519">
    <property type="component" value="Unassembled WGS sequence"/>
</dbReference>
<evidence type="ECO:0000256" key="1">
    <source>
        <dbReference type="ARBA" id="ARBA00004651"/>
    </source>
</evidence>
<protein>
    <submittedName>
        <fullName evidence="7">Polysaccharide biosynthesis protein</fullName>
    </submittedName>
</protein>
<feature type="transmembrane region" description="Helical" evidence="6">
    <location>
        <begin position="187"/>
        <end position="208"/>
    </location>
</feature>
<keyword evidence="2" id="KW-1003">Cell membrane</keyword>
<feature type="transmembrane region" description="Helical" evidence="6">
    <location>
        <begin position="229"/>
        <end position="246"/>
    </location>
</feature>
<gene>
    <name evidence="7" type="ORF">D9O36_04490</name>
</gene>
<evidence type="ECO:0000313" key="7">
    <source>
        <dbReference type="EMBL" id="MUH35090.1"/>
    </source>
</evidence>
<comment type="caution">
    <text evidence="7">The sequence shown here is derived from an EMBL/GenBank/DDBJ whole genome shotgun (WGS) entry which is preliminary data.</text>
</comment>
<evidence type="ECO:0000256" key="2">
    <source>
        <dbReference type="ARBA" id="ARBA00022475"/>
    </source>
</evidence>
<dbReference type="AlphaFoldDB" id="A0A7X3D0Y2"/>
<dbReference type="InterPro" id="IPR002797">
    <property type="entry name" value="Polysacc_synth"/>
</dbReference>
<dbReference type="EMBL" id="RCNR01000006">
    <property type="protein sequence ID" value="MUH35090.1"/>
    <property type="molecule type" value="Genomic_DNA"/>
</dbReference>
<dbReference type="Pfam" id="PF01943">
    <property type="entry name" value="Polysacc_synt"/>
    <property type="match status" value="1"/>
</dbReference>
<name>A0A7X3D0Y2_9FLAO</name>
<sequence length="488" mass="55541">MNPLKKLFKQTAIYGLATVLPRMISFFLVRVHTDAMPPEIYGELAVIFAYFAMFNVVLAYGMETAFFRFYTKSDDKESVISTSLTSILASTMLFMVFSLLFQDGMASLLNIDPKYIKYVIFILSLDALVIIPFAWLRANERPLRYAVVKILNVVINFGLTLFFLLILPNMAKNSPESFLAALYKPNFQITYIIIANLVASAVTLLLMLKPYLISKYTFDKKLWGEMMKYAIPVLIAGVAFTINEVFDRVMLEALLPEDIANKEVGMYNACVKLALFMTLFSTAFRMGIEPFFFSHAGTENPQKAYAQITNYFVVLGSVILLGVVVFADVLKVLFVKNPAYWEAMSVVPIILLASFFLGIYHNLSVWYKVTDKTRYGAFISVFGAFITIGINYFFIPYIGYMASAIATVMAYGSMMVLSYYLGKSRYPVPYNFRKILFYLGVSIFFSVLSFYVFDRSLIIGSVLLLSYLGLVYRLENDKLKQIFLRQKN</sequence>
<proteinExistence type="predicted"/>
<evidence type="ECO:0000256" key="6">
    <source>
        <dbReference type="SAM" id="Phobius"/>
    </source>
</evidence>
<dbReference type="GO" id="GO:0005886">
    <property type="term" value="C:plasma membrane"/>
    <property type="evidence" value="ECO:0007669"/>
    <property type="project" value="UniProtKB-SubCell"/>
</dbReference>
<dbReference type="InterPro" id="IPR050833">
    <property type="entry name" value="Poly_Biosynth_Transport"/>
</dbReference>
<feature type="transmembrane region" description="Helical" evidence="6">
    <location>
        <begin position="434"/>
        <end position="451"/>
    </location>
</feature>